<gene>
    <name evidence="3" type="ORF">K8F61_17445</name>
</gene>
<feature type="domain" description="Transcription regulator PadR N-terminal" evidence="1">
    <location>
        <begin position="7"/>
        <end position="80"/>
    </location>
</feature>
<name>A0ABY3RQS1_9MICO</name>
<dbReference type="InterPro" id="IPR005149">
    <property type="entry name" value="Tscrpt_reg_PadR_N"/>
</dbReference>
<dbReference type="SUPFAM" id="SSF46785">
    <property type="entry name" value="Winged helix' DNA-binding domain"/>
    <property type="match status" value="1"/>
</dbReference>
<dbReference type="Gene3D" id="6.10.140.190">
    <property type="match status" value="1"/>
</dbReference>
<dbReference type="Gene3D" id="1.10.10.10">
    <property type="entry name" value="Winged helix-like DNA-binding domain superfamily/Winged helix DNA-binding domain"/>
    <property type="match status" value="1"/>
</dbReference>
<reference evidence="3 4" key="1">
    <citation type="submission" date="2023-01" db="EMBL/GenBank/DDBJ databases">
        <title>Characterization of estradiol degrading bacteria Microbacterium sp. MZT7 and reveal degrading genes through genome analysis.</title>
        <authorList>
            <person name="Hao P."/>
            <person name="Gao Y."/>
        </authorList>
    </citation>
    <scope>NUCLEOTIDE SEQUENCE [LARGE SCALE GENOMIC DNA]</scope>
    <source>
        <strain evidence="3 4">MZT7</strain>
    </source>
</reference>
<proteinExistence type="predicted"/>
<evidence type="ECO:0000259" key="1">
    <source>
        <dbReference type="Pfam" id="PF03551"/>
    </source>
</evidence>
<organism evidence="3 4">
    <name type="scientific">Microbacterium resistens</name>
    <dbReference type="NCBI Taxonomy" id="156977"/>
    <lineage>
        <taxon>Bacteria</taxon>
        <taxon>Bacillati</taxon>
        <taxon>Actinomycetota</taxon>
        <taxon>Actinomycetes</taxon>
        <taxon>Micrococcales</taxon>
        <taxon>Microbacteriaceae</taxon>
        <taxon>Microbacterium</taxon>
    </lineage>
</organism>
<dbReference type="Pfam" id="PF03551">
    <property type="entry name" value="PadR"/>
    <property type="match status" value="1"/>
</dbReference>
<dbReference type="Proteomes" id="UP001199642">
    <property type="component" value="Chromosome"/>
</dbReference>
<dbReference type="InterPro" id="IPR018309">
    <property type="entry name" value="Tscrpt_reg_PadR_C"/>
</dbReference>
<evidence type="ECO:0000259" key="2">
    <source>
        <dbReference type="Pfam" id="PF10400"/>
    </source>
</evidence>
<dbReference type="InterPro" id="IPR036388">
    <property type="entry name" value="WH-like_DNA-bd_sf"/>
</dbReference>
<dbReference type="InterPro" id="IPR036390">
    <property type="entry name" value="WH_DNA-bd_sf"/>
</dbReference>
<evidence type="ECO:0000313" key="3">
    <source>
        <dbReference type="EMBL" id="UGS26387.1"/>
    </source>
</evidence>
<sequence length="181" mass="20243">MTLSRIILGFLSIQPMSGYDLMRAFATSAAYFWHADKAQIYRTLTRLVDDGLARTEVIAGTHAPDRVLHHLTDEGRLRLRDWLAQPGTPHSTRDAFVARIFFAGELGDAELQGLIAARVAETTAARDALERIRAQTPAADPTTDRAAWLRAMTLDQGIREHQEHLAWLERLRNGIEGTELS</sequence>
<dbReference type="PANTHER" id="PTHR43252">
    <property type="entry name" value="TRANSCRIPTIONAL REGULATOR YQJI"/>
    <property type="match status" value="1"/>
</dbReference>
<dbReference type="RefSeq" id="WP_231820103.1">
    <property type="nucleotide sequence ID" value="NZ_CP082781.1"/>
</dbReference>
<dbReference type="EMBL" id="CP082781">
    <property type="protein sequence ID" value="UGS26387.1"/>
    <property type="molecule type" value="Genomic_DNA"/>
</dbReference>
<dbReference type="PANTHER" id="PTHR43252:SF2">
    <property type="entry name" value="TRANSCRIPTION REGULATOR, PADR-LIKE FAMILY"/>
    <property type="match status" value="1"/>
</dbReference>
<accession>A0ABY3RQS1</accession>
<feature type="domain" description="Transcription regulator PadR C-terminal" evidence="2">
    <location>
        <begin position="92"/>
        <end position="172"/>
    </location>
</feature>
<dbReference type="Pfam" id="PF10400">
    <property type="entry name" value="Vir_act_alpha_C"/>
    <property type="match status" value="1"/>
</dbReference>
<keyword evidence="4" id="KW-1185">Reference proteome</keyword>
<protein>
    <submittedName>
        <fullName evidence="3">PadR family transcriptional regulator</fullName>
    </submittedName>
</protein>
<evidence type="ECO:0000313" key="4">
    <source>
        <dbReference type="Proteomes" id="UP001199642"/>
    </source>
</evidence>